<evidence type="ECO:0000256" key="1">
    <source>
        <dbReference type="SAM" id="MobiDB-lite"/>
    </source>
</evidence>
<dbReference type="OrthoDB" id="260519at2759"/>
<dbReference type="EMBL" id="CAJVCH010532302">
    <property type="protein sequence ID" value="CAG7824308.1"/>
    <property type="molecule type" value="Genomic_DNA"/>
</dbReference>
<dbReference type="PANTHER" id="PTHR16740">
    <property type="entry name" value="CYTOCHROME B5-RELATED PROTEIN-RELATED"/>
    <property type="match status" value="1"/>
</dbReference>
<dbReference type="InterPro" id="IPR018506">
    <property type="entry name" value="Cyt_B5_heme-BS"/>
</dbReference>
<evidence type="ECO:0000313" key="4">
    <source>
        <dbReference type="Proteomes" id="UP000708208"/>
    </source>
</evidence>
<evidence type="ECO:0000259" key="2">
    <source>
        <dbReference type="Pfam" id="PF00173"/>
    </source>
</evidence>
<dbReference type="InterPro" id="IPR053100">
    <property type="entry name" value="Cytochrome_b5-related"/>
</dbReference>
<proteinExistence type="predicted"/>
<dbReference type="PANTHER" id="PTHR16740:SF1">
    <property type="entry name" value="CYTOCHROME B5-RELATED PROTEIN-RELATED"/>
    <property type="match status" value="1"/>
</dbReference>
<dbReference type="InterPro" id="IPR001199">
    <property type="entry name" value="Cyt_B5-like_heme/steroid-bd"/>
</dbReference>
<sequence length="89" mass="10230">MGATASAESWVTDKNDPQGKYIGPSQHSSFPLVSTSSEKREKWYSTQESWLRCKIQDDDIDRSLWRVHDKLYDLNSFIARHPGGSEWIA</sequence>
<dbReference type="GO" id="GO:0020037">
    <property type="term" value="F:heme binding"/>
    <property type="evidence" value="ECO:0007669"/>
    <property type="project" value="InterPro"/>
</dbReference>
<gene>
    <name evidence="3" type="ORF">AFUS01_LOCUS34471</name>
</gene>
<dbReference type="PROSITE" id="PS00191">
    <property type="entry name" value="CYTOCHROME_B5_1"/>
    <property type="match status" value="1"/>
</dbReference>
<protein>
    <recommendedName>
        <fullName evidence="2">Cytochrome b5 heme-binding domain-containing protein</fullName>
    </recommendedName>
</protein>
<organism evidence="3 4">
    <name type="scientific">Allacma fusca</name>
    <dbReference type="NCBI Taxonomy" id="39272"/>
    <lineage>
        <taxon>Eukaryota</taxon>
        <taxon>Metazoa</taxon>
        <taxon>Ecdysozoa</taxon>
        <taxon>Arthropoda</taxon>
        <taxon>Hexapoda</taxon>
        <taxon>Collembola</taxon>
        <taxon>Symphypleona</taxon>
        <taxon>Sminthuridae</taxon>
        <taxon>Allacma</taxon>
    </lineage>
</organism>
<dbReference type="Pfam" id="PF00173">
    <property type="entry name" value="Cyt-b5"/>
    <property type="match status" value="1"/>
</dbReference>
<feature type="non-terminal residue" evidence="3">
    <location>
        <position position="1"/>
    </location>
</feature>
<keyword evidence="4" id="KW-1185">Reference proteome</keyword>
<evidence type="ECO:0000313" key="3">
    <source>
        <dbReference type="EMBL" id="CAG7824308.1"/>
    </source>
</evidence>
<reference evidence="3" key="1">
    <citation type="submission" date="2021-06" db="EMBL/GenBank/DDBJ databases">
        <authorList>
            <person name="Hodson N. C."/>
            <person name="Mongue J. A."/>
            <person name="Jaron S. K."/>
        </authorList>
    </citation>
    <scope>NUCLEOTIDE SEQUENCE</scope>
</reference>
<feature type="compositionally biased region" description="Polar residues" evidence="1">
    <location>
        <begin position="25"/>
        <end position="36"/>
    </location>
</feature>
<feature type="domain" description="Cytochrome b5 heme-binding" evidence="2">
    <location>
        <begin position="61"/>
        <end position="88"/>
    </location>
</feature>
<accession>A0A8J2PKE9</accession>
<dbReference type="AlphaFoldDB" id="A0A8J2PKE9"/>
<name>A0A8J2PKE9_9HEXA</name>
<comment type="caution">
    <text evidence="3">The sequence shown here is derived from an EMBL/GenBank/DDBJ whole genome shotgun (WGS) entry which is preliminary data.</text>
</comment>
<dbReference type="Proteomes" id="UP000708208">
    <property type="component" value="Unassembled WGS sequence"/>
</dbReference>
<feature type="region of interest" description="Disordered" evidence="1">
    <location>
        <begin position="1"/>
        <end position="39"/>
    </location>
</feature>